<proteinExistence type="predicted"/>
<organism evidence="3 4">
    <name type="scientific">Enterococcus alishanensis</name>
    <dbReference type="NCBI Taxonomy" id="1303817"/>
    <lineage>
        <taxon>Bacteria</taxon>
        <taxon>Bacillati</taxon>
        <taxon>Bacillota</taxon>
        <taxon>Bacilli</taxon>
        <taxon>Lactobacillales</taxon>
        <taxon>Enterococcaceae</taxon>
        <taxon>Enterococcus</taxon>
    </lineage>
</organism>
<dbReference type="Proteomes" id="UP000774130">
    <property type="component" value="Unassembled WGS sequence"/>
</dbReference>
<evidence type="ECO:0000313" key="4">
    <source>
        <dbReference type="Proteomes" id="UP000774130"/>
    </source>
</evidence>
<gene>
    <name evidence="3" type="ORF">KUA55_16075</name>
</gene>
<accession>A0ABS6TH43</accession>
<protein>
    <submittedName>
        <fullName evidence="3">TOBE domain-containing protein</fullName>
    </submittedName>
</protein>
<sequence>MKFSARNQIKGKITNIKEGAVNGIVTIEIADGQEIVSSITMDSIKSLGLEVGKEAYAIVKATSVMVGVDE</sequence>
<keyword evidence="1" id="KW-0500">Molybdenum</keyword>
<reference evidence="3 4" key="1">
    <citation type="submission" date="2021-06" db="EMBL/GenBank/DDBJ databases">
        <title>Enterococcus alishanensis sp. nov., a novel lactic acid bacterium isolated from fresh coffee beans.</title>
        <authorList>
            <person name="Chen Y.-S."/>
        </authorList>
    </citation>
    <scope>NUCLEOTIDE SEQUENCE [LARGE SCALE GENOMIC DNA]</scope>
    <source>
        <strain evidence="3 4">ALS3</strain>
    </source>
</reference>
<dbReference type="EMBL" id="JAHUZB010000008">
    <property type="protein sequence ID" value="MBV7392202.1"/>
    <property type="molecule type" value="Genomic_DNA"/>
</dbReference>
<evidence type="ECO:0000259" key="2">
    <source>
        <dbReference type="PROSITE" id="PS51866"/>
    </source>
</evidence>
<dbReference type="PROSITE" id="PS51866">
    <property type="entry name" value="MOP"/>
    <property type="match status" value="1"/>
</dbReference>
<evidence type="ECO:0000313" key="3">
    <source>
        <dbReference type="EMBL" id="MBV7392202.1"/>
    </source>
</evidence>
<comment type="caution">
    <text evidence="3">The sequence shown here is derived from an EMBL/GenBank/DDBJ whole genome shotgun (WGS) entry which is preliminary data.</text>
</comment>
<evidence type="ECO:0000256" key="1">
    <source>
        <dbReference type="PROSITE-ProRule" id="PRU01213"/>
    </source>
</evidence>
<dbReference type="Pfam" id="PF03459">
    <property type="entry name" value="TOBE"/>
    <property type="match status" value="1"/>
</dbReference>
<dbReference type="RefSeq" id="WP_218327411.1">
    <property type="nucleotide sequence ID" value="NZ_JAHUZB010000008.1"/>
</dbReference>
<dbReference type="NCBIfam" id="TIGR00638">
    <property type="entry name" value="Mop"/>
    <property type="match status" value="1"/>
</dbReference>
<dbReference type="InterPro" id="IPR004606">
    <property type="entry name" value="Mop_domain"/>
</dbReference>
<name>A0ABS6TH43_9ENTE</name>
<keyword evidence="4" id="KW-1185">Reference proteome</keyword>
<feature type="domain" description="Mop" evidence="2">
    <location>
        <begin position="2"/>
        <end position="68"/>
    </location>
</feature>
<dbReference type="InterPro" id="IPR005116">
    <property type="entry name" value="Transp-assoc_OB_typ1"/>
</dbReference>